<dbReference type="GO" id="GO:0005524">
    <property type="term" value="F:ATP binding"/>
    <property type="evidence" value="ECO:0007669"/>
    <property type="project" value="UniProtKB-KW"/>
</dbReference>
<dbReference type="InterPro" id="IPR035102">
    <property type="entry name" value="Phosphomevalonate_kinase"/>
</dbReference>
<dbReference type="GO" id="GO:0005777">
    <property type="term" value="C:peroxisome"/>
    <property type="evidence" value="ECO:0007669"/>
    <property type="project" value="TreeGrafter"/>
</dbReference>
<proteinExistence type="predicted"/>
<gene>
    <name evidence="6" type="ORF">SAY87_019904</name>
</gene>
<evidence type="ECO:0008006" key="8">
    <source>
        <dbReference type="Google" id="ProtNLM"/>
    </source>
</evidence>
<dbReference type="GO" id="GO:0019287">
    <property type="term" value="P:isopentenyl diphosphate biosynthetic process, mevalonate pathway"/>
    <property type="evidence" value="ECO:0007669"/>
    <property type="project" value="TreeGrafter"/>
</dbReference>
<dbReference type="PANTHER" id="PTHR31814:SF2">
    <property type="entry name" value="PHOSPHOMEVALONATE KINASE"/>
    <property type="match status" value="1"/>
</dbReference>
<keyword evidence="3" id="KW-0547">Nucleotide-binding</keyword>
<dbReference type="AlphaFoldDB" id="A0AAN7K6I3"/>
<dbReference type="Proteomes" id="UP001345219">
    <property type="component" value="Chromosome 15"/>
</dbReference>
<evidence type="ECO:0000313" key="7">
    <source>
        <dbReference type="Proteomes" id="UP001345219"/>
    </source>
</evidence>
<dbReference type="GO" id="GO:0004631">
    <property type="term" value="F:phosphomevalonate kinase activity"/>
    <property type="evidence" value="ECO:0007669"/>
    <property type="project" value="TreeGrafter"/>
</dbReference>
<accession>A0AAN7K6I3</accession>
<evidence type="ECO:0000256" key="2">
    <source>
        <dbReference type="ARBA" id="ARBA00022679"/>
    </source>
</evidence>
<protein>
    <recommendedName>
        <fullName evidence="8">Phosphomevalonate kinase</fullName>
    </recommendedName>
</protein>
<evidence type="ECO:0000256" key="1">
    <source>
        <dbReference type="ARBA" id="ARBA00005092"/>
    </source>
</evidence>
<evidence type="ECO:0000256" key="5">
    <source>
        <dbReference type="ARBA" id="ARBA00022840"/>
    </source>
</evidence>
<keyword evidence="7" id="KW-1185">Reference proteome</keyword>
<reference evidence="6 7" key="1">
    <citation type="journal article" date="2023" name="Hortic Res">
        <title>Pangenome of water caltrop reveals structural variations and asymmetric subgenome divergence after allopolyploidization.</title>
        <authorList>
            <person name="Zhang X."/>
            <person name="Chen Y."/>
            <person name="Wang L."/>
            <person name="Yuan Y."/>
            <person name="Fang M."/>
            <person name="Shi L."/>
            <person name="Lu R."/>
            <person name="Comes H.P."/>
            <person name="Ma Y."/>
            <person name="Chen Y."/>
            <person name="Huang G."/>
            <person name="Zhou Y."/>
            <person name="Zheng Z."/>
            <person name="Qiu Y."/>
        </authorList>
    </citation>
    <scope>NUCLEOTIDE SEQUENCE [LARGE SCALE GENOMIC DNA]</scope>
    <source>
        <tissue evidence="6">Roots</tissue>
    </source>
</reference>
<evidence type="ECO:0000256" key="3">
    <source>
        <dbReference type="ARBA" id="ARBA00022741"/>
    </source>
</evidence>
<evidence type="ECO:0000313" key="6">
    <source>
        <dbReference type="EMBL" id="KAK4758603.1"/>
    </source>
</evidence>
<dbReference type="EMBL" id="JAXIOK010000012">
    <property type="protein sequence ID" value="KAK4758603.1"/>
    <property type="molecule type" value="Genomic_DNA"/>
</dbReference>
<name>A0AAN7K6I3_9MYRT</name>
<dbReference type="PANTHER" id="PTHR31814">
    <property type="match status" value="1"/>
</dbReference>
<comment type="pathway">
    <text evidence="1">Isoprenoid biosynthesis; isopentenyl diphosphate biosynthesis via mevalonate pathway.</text>
</comment>
<evidence type="ECO:0000256" key="4">
    <source>
        <dbReference type="ARBA" id="ARBA00022777"/>
    </source>
</evidence>
<dbReference type="GO" id="GO:0010142">
    <property type="term" value="P:farnesyl diphosphate biosynthetic process, mevalonate pathway"/>
    <property type="evidence" value="ECO:0007669"/>
    <property type="project" value="TreeGrafter"/>
</dbReference>
<comment type="caution">
    <text evidence="6">The sequence shown here is derived from an EMBL/GenBank/DDBJ whole genome shotgun (WGS) entry which is preliminary data.</text>
</comment>
<sequence>MPLQDIMVDILNANWDHEITRFSLPPLMTLFLGEPGTGGSSTPSMVGAVKKWQKLDPRKSLETWKLLSEANSSLEKQFNFLSKLAKEQWDEYRHLIDCCSKLKVEKWSELAKTSKEEAVIKALLGSREAMLSIRHYMRLMGEDAGVPIEPELQTQLLDATMGMEGVLLAGVPGAGGFDAIFAVALGESNNNLGTVILHDKA</sequence>
<keyword evidence="4" id="KW-0418">Kinase</keyword>
<keyword evidence="2" id="KW-0808">Transferase</keyword>
<organism evidence="6 7">
    <name type="scientific">Trapa incisa</name>
    <dbReference type="NCBI Taxonomy" id="236973"/>
    <lineage>
        <taxon>Eukaryota</taxon>
        <taxon>Viridiplantae</taxon>
        <taxon>Streptophyta</taxon>
        <taxon>Embryophyta</taxon>
        <taxon>Tracheophyta</taxon>
        <taxon>Spermatophyta</taxon>
        <taxon>Magnoliopsida</taxon>
        <taxon>eudicotyledons</taxon>
        <taxon>Gunneridae</taxon>
        <taxon>Pentapetalae</taxon>
        <taxon>rosids</taxon>
        <taxon>malvids</taxon>
        <taxon>Myrtales</taxon>
        <taxon>Lythraceae</taxon>
        <taxon>Trapa</taxon>
    </lineage>
</organism>
<keyword evidence="5" id="KW-0067">ATP-binding</keyword>